<dbReference type="AlphaFoldDB" id="A0A1Y2B6K1"/>
<name>A0A1Y2B6K1_9TREE</name>
<dbReference type="Pfam" id="PF08561">
    <property type="entry name" value="Ribosomal_L37"/>
    <property type="match status" value="1"/>
</dbReference>
<reference evidence="9 10" key="1">
    <citation type="submission" date="2016-07" db="EMBL/GenBank/DDBJ databases">
        <title>Pervasive Adenine N6-methylation of Active Genes in Fungi.</title>
        <authorList>
            <consortium name="DOE Joint Genome Institute"/>
            <person name="Mondo S.J."/>
            <person name="Dannebaum R.O."/>
            <person name="Kuo R.C."/>
            <person name="Labutti K."/>
            <person name="Haridas S."/>
            <person name="Kuo A."/>
            <person name="Salamov A."/>
            <person name="Ahrendt S.R."/>
            <person name="Lipzen A."/>
            <person name="Sullivan W."/>
            <person name="Andreopoulos W.B."/>
            <person name="Clum A."/>
            <person name="Lindquist E."/>
            <person name="Daum C."/>
            <person name="Ramamoorthy G.K."/>
            <person name="Gryganskyi A."/>
            <person name="Culley D."/>
            <person name="Magnuson J.K."/>
            <person name="James T.Y."/>
            <person name="O'Malley M.A."/>
            <person name="Stajich J.E."/>
            <person name="Spatafora J.W."/>
            <person name="Visel A."/>
            <person name="Grigoriev I.V."/>
        </authorList>
    </citation>
    <scope>NUCLEOTIDE SEQUENCE [LARGE SCALE GENOMIC DNA]</scope>
    <source>
        <strain evidence="9 10">68-887.2</strain>
    </source>
</reference>
<dbReference type="PANTHER" id="PTHR28595">
    <property type="entry name" value="39S RIBOSOMAL PROTEIN L54, MITOCHONDRIAL"/>
    <property type="match status" value="1"/>
</dbReference>
<dbReference type="InParanoid" id="A0A1Y2B6K1"/>
<keyword evidence="3 9" id="KW-0689">Ribosomal protein</keyword>
<keyword evidence="10" id="KW-1185">Reference proteome</keyword>
<feature type="compositionally biased region" description="Low complexity" evidence="8">
    <location>
        <begin position="38"/>
        <end position="51"/>
    </location>
</feature>
<evidence type="ECO:0000313" key="9">
    <source>
        <dbReference type="EMBL" id="ORY30354.1"/>
    </source>
</evidence>
<gene>
    <name evidence="9" type="ORF">BCR39DRAFT_558632</name>
</gene>
<dbReference type="STRING" id="71784.A0A1Y2B6K1"/>
<proteinExistence type="inferred from homology"/>
<evidence type="ECO:0000256" key="3">
    <source>
        <dbReference type="ARBA" id="ARBA00022980"/>
    </source>
</evidence>
<dbReference type="PANTHER" id="PTHR28595:SF1">
    <property type="entry name" value="LARGE RIBOSOMAL SUBUNIT PROTEIN ML54"/>
    <property type="match status" value="1"/>
</dbReference>
<dbReference type="Proteomes" id="UP000193986">
    <property type="component" value="Unassembled WGS sequence"/>
</dbReference>
<evidence type="ECO:0000256" key="1">
    <source>
        <dbReference type="ARBA" id="ARBA00004173"/>
    </source>
</evidence>
<keyword evidence="2" id="KW-0809">Transit peptide</keyword>
<evidence type="ECO:0000256" key="6">
    <source>
        <dbReference type="ARBA" id="ARBA00033752"/>
    </source>
</evidence>
<keyword evidence="5" id="KW-0687">Ribonucleoprotein</keyword>
<dbReference type="GO" id="GO:0003735">
    <property type="term" value="F:structural constituent of ribosome"/>
    <property type="evidence" value="ECO:0007669"/>
    <property type="project" value="TreeGrafter"/>
</dbReference>
<dbReference type="GO" id="GO:0005762">
    <property type="term" value="C:mitochondrial large ribosomal subunit"/>
    <property type="evidence" value="ECO:0007669"/>
    <property type="project" value="TreeGrafter"/>
</dbReference>
<dbReference type="EMBL" id="MCFC01000020">
    <property type="protein sequence ID" value="ORY30354.1"/>
    <property type="molecule type" value="Genomic_DNA"/>
</dbReference>
<evidence type="ECO:0000256" key="2">
    <source>
        <dbReference type="ARBA" id="ARBA00022946"/>
    </source>
</evidence>
<dbReference type="InterPro" id="IPR013870">
    <property type="entry name" value="Ribosomal_mL54"/>
</dbReference>
<feature type="region of interest" description="Disordered" evidence="8">
    <location>
        <begin position="38"/>
        <end position="57"/>
    </location>
</feature>
<keyword evidence="4" id="KW-0496">Mitochondrion</keyword>
<comment type="caution">
    <text evidence="9">The sequence shown here is derived from an EMBL/GenBank/DDBJ whole genome shotgun (WGS) entry which is preliminary data.</text>
</comment>
<protein>
    <recommendedName>
        <fullName evidence="7">Large ribosomal subunit protein mL54</fullName>
    </recommendedName>
</protein>
<comment type="subcellular location">
    <subcellularLocation>
        <location evidence="1">Mitochondrion</location>
    </subcellularLocation>
</comment>
<accession>A0A1Y2B6K1</accession>
<comment type="similarity">
    <text evidence="6">Belongs to the mitochondrion-specific ribosomal protein mL54 family.</text>
</comment>
<evidence type="ECO:0000256" key="8">
    <source>
        <dbReference type="SAM" id="MobiDB-lite"/>
    </source>
</evidence>
<evidence type="ECO:0000256" key="4">
    <source>
        <dbReference type="ARBA" id="ARBA00023128"/>
    </source>
</evidence>
<evidence type="ECO:0000256" key="5">
    <source>
        <dbReference type="ARBA" id="ARBA00023274"/>
    </source>
</evidence>
<organism evidence="9 10">
    <name type="scientific">Naematelia encephala</name>
    <dbReference type="NCBI Taxonomy" id="71784"/>
    <lineage>
        <taxon>Eukaryota</taxon>
        <taxon>Fungi</taxon>
        <taxon>Dikarya</taxon>
        <taxon>Basidiomycota</taxon>
        <taxon>Agaricomycotina</taxon>
        <taxon>Tremellomycetes</taxon>
        <taxon>Tremellales</taxon>
        <taxon>Naemateliaceae</taxon>
        <taxon>Naematelia</taxon>
    </lineage>
</organism>
<evidence type="ECO:0000313" key="10">
    <source>
        <dbReference type="Proteomes" id="UP000193986"/>
    </source>
</evidence>
<evidence type="ECO:0000256" key="7">
    <source>
        <dbReference type="ARBA" id="ARBA00035179"/>
    </source>
</evidence>
<sequence>MTLARIAQRAAASSSRAAARPIIANFSSSSSFLAESSASSSSVAPTAASGSRSLKKKKTVISECAPGTVLSGLTIYKNKPDPIAKADEEYPDWLWTLLDEEKASVLASQPKQEVKPGQAMNFEAERKRLRALNKARIKAANFIKST</sequence>
<dbReference type="OrthoDB" id="10252718at2759"/>